<reference evidence="9" key="1">
    <citation type="submission" date="2017-03" db="EMBL/GenBank/DDBJ databases">
        <authorList>
            <person name="Monnet C."/>
        </authorList>
    </citation>
    <scope>NUCLEOTIDE SEQUENCE [LARGE SCALE GENOMIC DNA]</scope>
    <source>
        <strain evidence="9">SJ5-8</strain>
    </source>
</reference>
<keyword evidence="5" id="KW-0564">Palmitate</keyword>
<feature type="signal peptide" evidence="7">
    <location>
        <begin position="1"/>
        <end position="31"/>
    </location>
</feature>
<evidence type="ECO:0000313" key="9">
    <source>
        <dbReference type="Proteomes" id="UP000234462"/>
    </source>
</evidence>
<feature type="chain" id="PRO_5039567169" evidence="7">
    <location>
        <begin position="32"/>
        <end position="307"/>
    </location>
</feature>
<evidence type="ECO:0000256" key="3">
    <source>
        <dbReference type="ARBA" id="ARBA00022729"/>
    </source>
</evidence>
<dbReference type="PROSITE" id="PS51257">
    <property type="entry name" value="PROKAR_LIPOPROTEIN"/>
    <property type="match status" value="1"/>
</dbReference>
<proteinExistence type="inferred from homology"/>
<protein>
    <submittedName>
        <fullName evidence="8">D-methionine transport system substrate-binding protein</fullName>
    </submittedName>
</protein>
<evidence type="ECO:0000256" key="6">
    <source>
        <dbReference type="ARBA" id="ARBA00023288"/>
    </source>
</evidence>
<dbReference type="GO" id="GO:0016020">
    <property type="term" value="C:membrane"/>
    <property type="evidence" value="ECO:0007669"/>
    <property type="project" value="UniProtKB-SubCell"/>
</dbReference>
<dbReference type="RefSeq" id="WP_101588345.1">
    <property type="nucleotide sequence ID" value="NZ_FXZM01000004.1"/>
</dbReference>
<gene>
    <name evidence="8" type="ORF">BJEO58_01037</name>
</gene>
<comment type="subcellular location">
    <subcellularLocation>
        <location evidence="1">Membrane</location>
        <topology evidence="1">Lipid-anchor</topology>
    </subcellularLocation>
</comment>
<dbReference type="Pfam" id="PF03180">
    <property type="entry name" value="Lipoprotein_9"/>
    <property type="match status" value="1"/>
</dbReference>
<evidence type="ECO:0000256" key="2">
    <source>
        <dbReference type="ARBA" id="ARBA00008973"/>
    </source>
</evidence>
<dbReference type="EMBL" id="FXZM01000004">
    <property type="protein sequence ID" value="SMY11452.1"/>
    <property type="molecule type" value="Genomic_DNA"/>
</dbReference>
<dbReference type="PANTHER" id="PTHR30429:SF3">
    <property type="entry name" value="LIPOPROTEIN"/>
    <property type="match status" value="1"/>
</dbReference>
<dbReference type="Gene3D" id="3.40.190.10">
    <property type="entry name" value="Periplasmic binding protein-like II"/>
    <property type="match status" value="2"/>
</dbReference>
<dbReference type="InterPro" id="IPR004872">
    <property type="entry name" value="Lipoprotein_NlpA"/>
</dbReference>
<accession>A0A2H1L3G6</accession>
<dbReference type="AlphaFoldDB" id="A0A2H1L3G6"/>
<dbReference type="SUPFAM" id="SSF53850">
    <property type="entry name" value="Periplasmic binding protein-like II"/>
    <property type="match status" value="1"/>
</dbReference>
<evidence type="ECO:0000256" key="1">
    <source>
        <dbReference type="ARBA" id="ARBA00004635"/>
    </source>
</evidence>
<keyword evidence="9" id="KW-1185">Reference proteome</keyword>
<dbReference type="InterPro" id="IPR006311">
    <property type="entry name" value="TAT_signal"/>
</dbReference>
<name>A0A2H1L3G6_9MICO</name>
<keyword evidence="6" id="KW-0449">Lipoprotein</keyword>
<keyword evidence="3 7" id="KW-0732">Signal</keyword>
<evidence type="ECO:0000256" key="7">
    <source>
        <dbReference type="SAM" id="SignalP"/>
    </source>
</evidence>
<evidence type="ECO:0000256" key="5">
    <source>
        <dbReference type="ARBA" id="ARBA00023139"/>
    </source>
</evidence>
<dbReference type="PROSITE" id="PS51318">
    <property type="entry name" value="TAT"/>
    <property type="match status" value="1"/>
</dbReference>
<dbReference type="Proteomes" id="UP000234462">
    <property type="component" value="Unassembled WGS sequence"/>
</dbReference>
<evidence type="ECO:0000313" key="8">
    <source>
        <dbReference type="EMBL" id="SMY11452.1"/>
    </source>
</evidence>
<dbReference type="PANTHER" id="PTHR30429">
    <property type="entry name" value="D-METHIONINE-BINDING LIPOPROTEIN METQ"/>
    <property type="match status" value="1"/>
</dbReference>
<dbReference type="OrthoDB" id="9812878at2"/>
<evidence type="ECO:0000256" key="4">
    <source>
        <dbReference type="ARBA" id="ARBA00023136"/>
    </source>
</evidence>
<keyword evidence="4" id="KW-0472">Membrane</keyword>
<sequence length="307" mass="33173">MHTSPRKNSHLRRRVALAVSAAAALSLTAGCSVFGGGAEADDDVIRIGVTAEQETNRLLAQLAEDELGYDVEIINFDDYNQPNPALRNGDLDANWFQHIAYLANYNVANDDDLTMIGTTEIVPLPIYSETYDSVDEFQDGDEVAIANDEINQARGINVLVAAGLVTLQNEVSEPRPADIDEEASTVSVQPVDAAQTVNALQSVEGSVINNSFSSDAGLDPNTALFSDDPDDDEAFPYVNGFVVRAEDRDDEALREIAALYHDERVLESAADLSEDTSVPVDAELDRVDSALEEYEASLQDSSEAEGE</sequence>
<organism evidence="8 9">
    <name type="scientific">Brevibacterium jeotgali</name>
    <dbReference type="NCBI Taxonomy" id="1262550"/>
    <lineage>
        <taxon>Bacteria</taxon>
        <taxon>Bacillati</taxon>
        <taxon>Actinomycetota</taxon>
        <taxon>Actinomycetes</taxon>
        <taxon>Micrococcales</taxon>
        <taxon>Brevibacteriaceae</taxon>
        <taxon>Brevibacterium</taxon>
    </lineage>
</organism>
<comment type="similarity">
    <text evidence="2">Belongs to the NlpA lipoprotein family.</text>
</comment>